<comment type="domain">
    <text evidence="12">Consists of 3 domains; the N-terminus binds the ribosome, the middle domain has PPIase activity, while the C-terminus has intrinsic chaperone activity on its own.</text>
</comment>
<keyword evidence="8 12" id="KW-0413">Isomerase</keyword>
<keyword evidence="9 12" id="KW-0131">Cell cycle</keyword>
<evidence type="ECO:0000256" key="1">
    <source>
        <dbReference type="ARBA" id="ARBA00000971"/>
    </source>
</evidence>
<dbReference type="Gene3D" id="1.10.3120.10">
    <property type="entry name" value="Trigger factor, C-terminal domain"/>
    <property type="match status" value="1"/>
</dbReference>
<keyword evidence="6 12" id="KW-0697">Rotamase</keyword>
<dbReference type="AlphaFoldDB" id="A0A371RGB0"/>
<comment type="caution">
    <text evidence="17">The sequence shown here is derived from an EMBL/GenBank/DDBJ whole genome shotgun (WGS) entry which is preliminary data.</text>
</comment>
<dbReference type="EMBL" id="QUQO01000001">
    <property type="protein sequence ID" value="RFB04462.1"/>
    <property type="molecule type" value="Genomic_DNA"/>
</dbReference>
<dbReference type="Gene3D" id="3.10.50.40">
    <property type="match status" value="1"/>
</dbReference>
<name>A0A371RGB0_9PROT</name>
<keyword evidence="18" id="KW-1185">Reference proteome</keyword>
<evidence type="ECO:0000256" key="5">
    <source>
        <dbReference type="ARBA" id="ARBA00022618"/>
    </source>
</evidence>
<keyword evidence="12" id="KW-0963">Cytoplasm</keyword>
<evidence type="ECO:0000256" key="12">
    <source>
        <dbReference type="HAMAP-Rule" id="MF_00303"/>
    </source>
</evidence>
<dbReference type="PROSITE" id="PS50059">
    <property type="entry name" value="FKBP_PPIASE"/>
    <property type="match status" value="1"/>
</dbReference>
<keyword evidence="7 12" id="KW-0143">Chaperone</keyword>
<comment type="similarity">
    <text evidence="2 12 14">Belongs to the FKBP-type PPIase family. Tig subfamily.</text>
</comment>
<dbReference type="GO" id="GO:0003755">
    <property type="term" value="F:peptidyl-prolyl cis-trans isomerase activity"/>
    <property type="evidence" value="ECO:0007669"/>
    <property type="project" value="UniProtKB-UniRule"/>
</dbReference>
<evidence type="ECO:0000256" key="13">
    <source>
        <dbReference type="PROSITE-ProRule" id="PRU00277"/>
    </source>
</evidence>
<evidence type="ECO:0000256" key="6">
    <source>
        <dbReference type="ARBA" id="ARBA00023110"/>
    </source>
</evidence>
<dbReference type="SUPFAM" id="SSF109998">
    <property type="entry name" value="Triger factor/SurA peptide-binding domain-like"/>
    <property type="match status" value="1"/>
</dbReference>
<proteinExistence type="inferred from homology"/>
<evidence type="ECO:0000256" key="14">
    <source>
        <dbReference type="RuleBase" id="RU003914"/>
    </source>
</evidence>
<evidence type="ECO:0000256" key="7">
    <source>
        <dbReference type="ARBA" id="ARBA00023186"/>
    </source>
</evidence>
<evidence type="ECO:0000256" key="9">
    <source>
        <dbReference type="ARBA" id="ARBA00023306"/>
    </source>
</evidence>
<dbReference type="FunCoup" id="A0A371RGB0">
    <property type="interactions" value="629"/>
</dbReference>
<dbReference type="Pfam" id="PF00254">
    <property type="entry name" value="FKBP_C"/>
    <property type="match status" value="1"/>
</dbReference>
<feature type="domain" description="PPIase FKBP-type" evidence="16">
    <location>
        <begin position="169"/>
        <end position="251"/>
    </location>
</feature>
<dbReference type="InterPro" id="IPR036611">
    <property type="entry name" value="Trigger_fac_ribosome-bd_sf"/>
</dbReference>
<dbReference type="EC" id="5.2.1.8" evidence="3 12"/>
<evidence type="ECO:0000256" key="15">
    <source>
        <dbReference type="SAM" id="MobiDB-lite"/>
    </source>
</evidence>
<evidence type="ECO:0000256" key="2">
    <source>
        <dbReference type="ARBA" id="ARBA00005464"/>
    </source>
</evidence>
<protein>
    <recommendedName>
        <fullName evidence="4 12">Trigger factor</fullName>
        <shortName evidence="12">TF</shortName>
        <ecNumber evidence="3 12">5.2.1.8</ecNumber>
    </recommendedName>
    <alternativeName>
        <fullName evidence="11 12">PPIase</fullName>
    </alternativeName>
</protein>
<dbReference type="RefSeq" id="WP_116391095.1">
    <property type="nucleotide sequence ID" value="NZ_CAXQPM010000001.1"/>
</dbReference>
<feature type="compositionally biased region" description="Basic and acidic residues" evidence="15">
    <location>
        <begin position="428"/>
        <end position="440"/>
    </location>
</feature>
<dbReference type="NCBIfam" id="TIGR00115">
    <property type="entry name" value="tig"/>
    <property type="match status" value="1"/>
</dbReference>
<evidence type="ECO:0000256" key="4">
    <source>
        <dbReference type="ARBA" id="ARBA00016902"/>
    </source>
</evidence>
<comment type="subcellular location">
    <subcellularLocation>
        <location evidence="12">Cytoplasm</location>
    </subcellularLocation>
    <text evidence="12">About half TF is bound to the ribosome near the polypeptide exit tunnel while the other half is free in the cytoplasm.</text>
</comment>
<dbReference type="SUPFAM" id="SSF54534">
    <property type="entry name" value="FKBP-like"/>
    <property type="match status" value="1"/>
</dbReference>
<feature type="region of interest" description="Disordered" evidence="15">
    <location>
        <begin position="428"/>
        <end position="447"/>
    </location>
</feature>
<dbReference type="Proteomes" id="UP000264589">
    <property type="component" value="Unassembled WGS sequence"/>
</dbReference>
<dbReference type="HAMAP" id="MF_00303">
    <property type="entry name" value="Trigger_factor_Tig"/>
    <property type="match status" value="1"/>
</dbReference>
<evidence type="ECO:0000256" key="8">
    <source>
        <dbReference type="ARBA" id="ARBA00023235"/>
    </source>
</evidence>
<dbReference type="GO" id="GO:0051301">
    <property type="term" value="P:cell division"/>
    <property type="evidence" value="ECO:0007669"/>
    <property type="project" value="UniProtKB-KW"/>
</dbReference>
<dbReference type="Pfam" id="PF05697">
    <property type="entry name" value="Trigger_N"/>
    <property type="match status" value="1"/>
</dbReference>
<comment type="function">
    <text evidence="10 12">Involved in protein export. Acts as a chaperone by maintaining the newly synthesized protein in an open conformation. Functions as a peptidyl-prolyl cis-trans isomerase.</text>
</comment>
<dbReference type="InParanoid" id="A0A371RGB0"/>
<evidence type="ECO:0000256" key="11">
    <source>
        <dbReference type="ARBA" id="ARBA00029986"/>
    </source>
</evidence>
<dbReference type="InterPro" id="IPR027304">
    <property type="entry name" value="Trigger_fact/SurA_dom_sf"/>
</dbReference>
<comment type="catalytic activity">
    <reaction evidence="1 12 13">
        <text>[protein]-peptidylproline (omega=180) = [protein]-peptidylproline (omega=0)</text>
        <dbReference type="Rhea" id="RHEA:16237"/>
        <dbReference type="Rhea" id="RHEA-COMP:10747"/>
        <dbReference type="Rhea" id="RHEA-COMP:10748"/>
        <dbReference type="ChEBI" id="CHEBI:83833"/>
        <dbReference type="ChEBI" id="CHEBI:83834"/>
        <dbReference type="EC" id="5.2.1.8"/>
    </reaction>
</comment>
<evidence type="ECO:0000313" key="17">
    <source>
        <dbReference type="EMBL" id="RFB04462.1"/>
    </source>
</evidence>
<dbReference type="InterPro" id="IPR037041">
    <property type="entry name" value="Trigger_fac_C_sf"/>
</dbReference>
<evidence type="ECO:0000313" key="18">
    <source>
        <dbReference type="Proteomes" id="UP000264589"/>
    </source>
</evidence>
<dbReference type="InterPro" id="IPR005215">
    <property type="entry name" value="Trig_fac"/>
</dbReference>
<dbReference type="GO" id="GO:0005737">
    <property type="term" value="C:cytoplasm"/>
    <property type="evidence" value="ECO:0007669"/>
    <property type="project" value="UniProtKB-SubCell"/>
</dbReference>
<dbReference type="Gene3D" id="3.30.70.1050">
    <property type="entry name" value="Trigger factor ribosome-binding domain"/>
    <property type="match status" value="1"/>
</dbReference>
<accession>A0A371RGB0</accession>
<gene>
    <name evidence="12" type="primary">tig</name>
    <name evidence="17" type="ORF">DX908_03670</name>
</gene>
<evidence type="ECO:0000256" key="10">
    <source>
        <dbReference type="ARBA" id="ARBA00024849"/>
    </source>
</evidence>
<evidence type="ECO:0000259" key="16">
    <source>
        <dbReference type="PROSITE" id="PS50059"/>
    </source>
</evidence>
<dbReference type="InterPro" id="IPR046357">
    <property type="entry name" value="PPIase_dom_sf"/>
</dbReference>
<sequence length="447" mass="49905">MQVTEKSAEGLSREFRVVIPQSHLSTRLDAKLEEVKGQVHLKGFRPGKAPLSFLKKMYGKGMMSELIQEEMAAAQQKALNDAKVQPAMPPHPHLDEGLIEKVIDGDADLEYDIHVEVLPDFEPAEVEGLALTRLTADISDEEVDEEVAKIAEENVQYADRDVDAAAEDGDQLSIDFVGKIDGEEFQGGKGEGVPLVLGSGSFIPGFEEQLMGVKAGDEKLITVTFPEEYGADQLAGKEATFDVTVQAVKAPKETTIDDEFAKAMGLEDLAQLKERVKEQIQRRYDGQSRLHLKRDILDLLDEKHDFDLPPGMVDAEFRQIWAQVEGAERDEEDKDKSEDELKEDYRKIAERRVRLGLVLAEMGKAAKVTVPDQDMQRQIQIQAMQAGVPVEQVVQYLQQNPGAYAQLRAPLFEDRVIDHIIEKAEVTDKTVSKEELMKDPGEDDLVE</sequence>
<organism evidence="17 18">
    <name type="scientific">Parvularcula marina</name>
    <dbReference type="NCBI Taxonomy" id="2292771"/>
    <lineage>
        <taxon>Bacteria</taxon>
        <taxon>Pseudomonadati</taxon>
        <taxon>Pseudomonadota</taxon>
        <taxon>Alphaproteobacteria</taxon>
        <taxon>Parvularculales</taxon>
        <taxon>Parvularculaceae</taxon>
        <taxon>Parvularcula</taxon>
    </lineage>
</organism>
<keyword evidence="5 12" id="KW-0132">Cell division</keyword>
<dbReference type="GO" id="GO:0015031">
    <property type="term" value="P:protein transport"/>
    <property type="evidence" value="ECO:0007669"/>
    <property type="project" value="UniProtKB-UniRule"/>
</dbReference>
<dbReference type="GO" id="GO:0006457">
    <property type="term" value="P:protein folding"/>
    <property type="evidence" value="ECO:0007669"/>
    <property type="project" value="UniProtKB-UniRule"/>
</dbReference>
<evidence type="ECO:0000256" key="3">
    <source>
        <dbReference type="ARBA" id="ARBA00013194"/>
    </source>
</evidence>
<dbReference type="PIRSF" id="PIRSF003095">
    <property type="entry name" value="Trigger_factor"/>
    <property type="match status" value="1"/>
</dbReference>
<reference evidence="17 18" key="1">
    <citation type="submission" date="2018-08" db="EMBL/GenBank/DDBJ databases">
        <title>Parvularcula sp. SM1705, isolated from surface water of the South Sea China.</title>
        <authorList>
            <person name="Sun L."/>
        </authorList>
    </citation>
    <scope>NUCLEOTIDE SEQUENCE [LARGE SCALE GENOMIC DNA]</scope>
    <source>
        <strain evidence="17 18">SM1705</strain>
    </source>
</reference>
<dbReference type="OrthoDB" id="9767721at2"/>
<dbReference type="Pfam" id="PF05698">
    <property type="entry name" value="Trigger_C"/>
    <property type="match status" value="1"/>
</dbReference>
<dbReference type="InterPro" id="IPR001179">
    <property type="entry name" value="PPIase_FKBP_dom"/>
</dbReference>
<dbReference type="InterPro" id="IPR008880">
    <property type="entry name" value="Trigger_fac_C"/>
</dbReference>
<dbReference type="SUPFAM" id="SSF102735">
    <property type="entry name" value="Trigger factor ribosome-binding domain"/>
    <property type="match status" value="1"/>
</dbReference>
<dbReference type="InterPro" id="IPR008881">
    <property type="entry name" value="Trigger_fac_ribosome-bd_bac"/>
</dbReference>
<dbReference type="FunFam" id="3.10.50.40:FF:000001">
    <property type="entry name" value="Trigger factor"/>
    <property type="match status" value="1"/>
</dbReference>